<dbReference type="EMBL" id="AKWM02000078">
    <property type="protein sequence ID" value="EKR98377.1"/>
    <property type="molecule type" value="Genomic_DNA"/>
</dbReference>
<evidence type="ECO:0000313" key="2">
    <source>
        <dbReference type="Proteomes" id="UP000001343"/>
    </source>
</evidence>
<dbReference type="Proteomes" id="UP000001343">
    <property type="component" value="Unassembled WGS sequence"/>
</dbReference>
<organism evidence="1 2">
    <name type="scientific">Leptospira mayottensis 200901122</name>
    <dbReference type="NCBI Taxonomy" id="1193010"/>
    <lineage>
        <taxon>Bacteria</taxon>
        <taxon>Pseudomonadati</taxon>
        <taxon>Spirochaetota</taxon>
        <taxon>Spirochaetia</taxon>
        <taxon>Leptospirales</taxon>
        <taxon>Leptospiraceae</taxon>
        <taxon>Leptospira</taxon>
    </lineage>
</organism>
<dbReference type="AlphaFoldDB" id="A0AA87MMH1"/>
<protein>
    <submittedName>
        <fullName evidence="1">Uncharacterized protein</fullName>
    </submittedName>
</protein>
<accession>A0AA87MMH1</accession>
<proteinExistence type="predicted"/>
<comment type="caution">
    <text evidence="1">The sequence shown here is derived from an EMBL/GenBank/DDBJ whole genome shotgun (WGS) entry which is preliminary data.</text>
</comment>
<sequence>MTFLSFPDIRFTQIQIRGNAREFCDPVRLIGQFSSRFQKFKNFREINETSSRTVIRRSCLENT</sequence>
<name>A0AA87MMH1_9LEPT</name>
<gene>
    <name evidence="1" type="ORF">LEP1GSC125_1888</name>
</gene>
<reference evidence="1 2" key="1">
    <citation type="journal article" date="2014" name="Int. J. Syst. Evol. Microbiol.">
        <title>Leptospira mayottensis sp. nov., a pathogenic species of the genus Leptospira isolated from humans.</title>
        <authorList>
            <person name="Bourhy P."/>
            <person name="Collet L."/>
            <person name="Brisse S."/>
            <person name="Picardeau M."/>
        </authorList>
    </citation>
    <scope>NUCLEOTIDE SEQUENCE [LARGE SCALE GENOMIC DNA]</scope>
    <source>
        <strain evidence="1 2">200901122</strain>
    </source>
</reference>
<evidence type="ECO:0000313" key="1">
    <source>
        <dbReference type="EMBL" id="EKR98377.1"/>
    </source>
</evidence>